<dbReference type="InterPro" id="IPR017853">
    <property type="entry name" value="GH"/>
</dbReference>
<gene>
    <name evidence="1" type="ORF">CE91St16_34340</name>
</gene>
<dbReference type="SUPFAM" id="SSF51445">
    <property type="entry name" value="(Trans)glycosidases"/>
    <property type="match status" value="1"/>
</dbReference>
<sequence>MCLSLLLFASALVSCEDWTEPESKVFLKGDGHDDAYYAALRKWKAETDYDMAWGWFGGWGANATNLKNSLRGLPDSLYLAAIWSRWRPSVLTDAMKADMEYVQRVKGTKVVCTTITGWVGVDVIGGDYQNNPQKEEYFGWKPEWDTPSGWRAADGTDERAAQEASIRKYARMLADSVYTGGYSGIDLDYEPNVGGAGCKRELSNRDNFYIFVDELGKYLGPKSGTDKLLVIDGEINAVEGRCMPYFDYFIWQAYSTSSDSGLNSYISTVIRNGSGYMEPEELIRKLYTTVNFEQYAAEGGGSYTGGINRLLGQALWKPTWEGKTYRKGGFGSYHIEYEYYLSGKSGFYPWTRQAINAVHRSENEEEVPNE</sequence>
<dbReference type="Pfam" id="PF16141">
    <property type="entry name" value="GH18_BT1044-like"/>
    <property type="match status" value="1"/>
</dbReference>
<comment type="caution">
    <text evidence="1">The sequence shown here is derived from an EMBL/GenBank/DDBJ whole genome shotgun (WGS) entry which is preliminary data.</text>
</comment>
<dbReference type="AlphaFoldDB" id="A0AA37KR54"/>
<reference evidence="1" key="1">
    <citation type="submission" date="2022-01" db="EMBL/GenBank/DDBJ databases">
        <title>Novel bile acid biosynthetic pathways are enriched in the microbiome of centenarians.</title>
        <authorList>
            <person name="Sato Y."/>
            <person name="Atarashi K."/>
            <person name="Plichta R.D."/>
            <person name="Arai Y."/>
            <person name="Sasajima S."/>
            <person name="Kearney M.S."/>
            <person name="Suda W."/>
            <person name="Takeshita K."/>
            <person name="Sasaki T."/>
            <person name="Okamoto S."/>
            <person name="Skelly N.A."/>
            <person name="Okamura Y."/>
            <person name="Vlamakis H."/>
            <person name="Li Y."/>
            <person name="Tanoue T."/>
            <person name="Takei H."/>
            <person name="Nittono H."/>
            <person name="Narushima S."/>
            <person name="Irie J."/>
            <person name="Itoh H."/>
            <person name="Moriya K."/>
            <person name="Sugiura Y."/>
            <person name="Suematsu M."/>
            <person name="Moritoki N."/>
            <person name="Shibata S."/>
            <person name="Littman R.D."/>
            <person name="Fischbach A.M."/>
            <person name="Uwamino Y."/>
            <person name="Inoue T."/>
            <person name="Honda A."/>
            <person name="Hattori M."/>
            <person name="Murai T."/>
            <person name="Xavier J.R."/>
            <person name="Hirose N."/>
            <person name="Honda K."/>
        </authorList>
    </citation>
    <scope>NUCLEOTIDE SEQUENCE</scope>
    <source>
        <strain evidence="1">CE91-St16</strain>
    </source>
</reference>
<dbReference type="EMBL" id="BQOL01000003">
    <property type="protein sequence ID" value="GKI20526.1"/>
    <property type="molecule type" value="Genomic_DNA"/>
</dbReference>
<dbReference type="Proteomes" id="UP001055105">
    <property type="component" value="Unassembled WGS sequence"/>
</dbReference>
<accession>A0AA37KR54</accession>
<dbReference type="InterPro" id="IPR032320">
    <property type="entry name" value="GH18_BT1044-like"/>
</dbReference>
<dbReference type="Gene3D" id="3.20.20.80">
    <property type="entry name" value="Glycosidases"/>
    <property type="match status" value="1"/>
</dbReference>
<proteinExistence type="predicted"/>
<name>A0AA37KR54_9BACT</name>
<evidence type="ECO:0000313" key="1">
    <source>
        <dbReference type="EMBL" id="GKI20526.1"/>
    </source>
</evidence>
<organism evidence="1 2">
    <name type="scientific">Alistipes finegoldii</name>
    <dbReference type="NCBI Taxonomy" id="214856"/>
    <lineage>
        <taxon>Bacteria</taxon>
        <taxon>Pseudomonadati</taxon>
        <taxon>Bacteroidota</taxon>
        <taxon>Bacteroidia</taxon>
        <taxon>Bacteroidales</taxon>
        <taxon>Rikenellaceae</taxon>
        <taxon>Alistipes</taxon>
    </lineage>
</organism>
<evidence type="ECO:0000313" key="2">
    <source>
        <dbReference type="Proteomes" id="UP001055105"/>
    </source>
</evidence>
<protein>
    <submittedName>
        <fullName evidence="1">Endoglycosidase</fullName>
    </submittedName>
</protein>